<proteinExistence type="predicted"/>
<gene>
    <name evidence="5" type="ORF">DFR64_0197</name>
</gene>
<organism evidence="5 6">
    <name type="scientific">Pelolinea submarina</name>
    <dbReference type="NCBI Taxonomy" id="913107"/>
    <lineage>
        <taxon>Bacteria</taxon>
        <taxon>Bacillati</taxon>
        <taxon>Chloroflexota</taxon>
        <taxon>Anaerolineae</taxon>
        <taxon>Anaerolineales</taxon>
        <taxon>Anaerolineaceae</taxon>
        <taxon>Pelolinea</taxon>
    </lineage>
</organism>
<dbReference type="InterPro" id="IPR001034">
    <property type="entry name" value="DeoR_HTH"/>
</dbReference>
<protein>
    <submittedName>
        <fullName evidence="5">DeoR family transcriptional regulator</fullName>
    </submittedName>
</protein>
<evidence type="ECO:0000259" key="4">
    <source>
        <dbReference type="PROSITE" id="PS51000"/>
    </source>
</evidence>
<dbReference type="Pfam" id="PF00455">
    <property type="entry name" value="DeoRC"/>
    <property type="match status" value="1"/>
</dbReference>
<dbReference type="PRINTS" id="PR00037">
    <property type="entry name" value="HTHLACR"/>
</dbReference>
<sequence>MLKDERQQLIVRELERKGSVMVDDLASQFGVSRMTIRRDLYEIEKSNLLKRTHGGAVLPLKSNSYNELPTIRRMDLLREEKIRIAKAVAPMIQEKETIFLGSGTTTLYVTRELCQRDDITVLTNAVTVLNELIANGHMQVIAIGGFLRREEQSMIGHFAERVIEDLRVDKVIVGMGGVHPRFGLTNEDPQELMTDRKILGISDDVIIVADHTKIGHVSTSRAAPITAASTVVTSENAQSELIEAIRGQGVHVIQV</sequence>
<dbReference type="InterPro" id="IPR014036">
    <property type="entry name" value="DeoR-like_C"/>
</dbReference>
<dbReference type="SMART" id="SM01134">
    <property type="entry name" value="DeoRC"/>
    <property type="match status" value="1"/>
</dbReference>
<keyword evidence="2" id="KW-0238">DNA-binding</keyword>
<evidence type="ECO:0000256" key="1">
    <source>
        <dbReference type="ARBA" id="ARBA00023015"/>
    </source>
</evidence>
<dbReference type="PANTHER" id="PTHR30363">
    <property type="entry name" value="HTH-TYPE TRANSCRIPTIONAL REGULATOR SRLR-RELATED"/>
    <property type="match status" value="1"/>
</dbReference>
<accession>A0A347ZUU2</accession>
<dbReference type="SMART" id="SM00420">
    <property type="entry name" value="HTH_DEOR"/>
    <property type="match status" value="1"/>
</dbReference>
<keyword evidence="6" id="KW-1185">Reference proteome</keyword>
<dbReference type="GO" id="GO:0003677">
    <property type="term" value="F:DNA binding"/>
    <property type="evidence" value="ECO:0007669"/>
    <property type="project" value="UniProtKB-KW"/>
</dbReference>
<dbReference type="PROSITE" id="PS00894">
    <property type="entry name" value="HTH_DEOR_1"/>
    <property type="match status" value="1"/>
</dbReference>
<dbReference type="Pfam" id="PF08220">
    <property type="entry name" value="HTH_DeoR"/>
    <property type="match status" value="1"/>
</dbReference>
<dbReference type="InterPro" id="IPR018356">
    <property type="entry name" value="Tscrpt_reg_HTH_DeoR_CS"/>
</dbReference>
<dbReference type="PANTHER" id="PTHR30363:SF44">
    <property type="entry name" value="AGA OPERON TRANSCRIPTIONAL REPRESSOR-RELATED"/>
    <property type="match status" value="1"/>
</dbReference>
<dbReference type="InterPro" id="IPR037171">
    <property type="entry name" value="NagB/RpiA_transferase-like"/>
</dbReference>
<comment type="caution">
    <text evidence="5">The sequence shown here is derived from an EMBL/GenBank/DDBJ whole genome shotgun (WGS) entry which is preliminary data.</text>
</comment>
<dbReference type="Gene3D" id="1.10.10.10">
    <property type="entry name" value="Winged helix-like DNA-binding domain superfamily/Winged helix DNA-binding domain"/>
    <property type="match status" value="1"/>
</dbReference>
<feature type="domain" description="HTH deoR-type" evidence="4">
    <location>
        <begin position="3"/>
        <end position="58"/>
    </location>
</feature>
<dbReference type="InterPro" id="IPR036388">
    <property type="entry name" value="WH-like_DNA-bd_sf"/>
</dbReference>
<dbReference type="Proteomes" id="UP000256388">
    <property type="component" value="Unassembled WGS sequence"/>
</dbReference>
<dbReference type="SUPFAM" id="SSF46785">
    <property type="entry name" value="Winged helix' DNA-binding domain"/>
    <property type="match status" value="1"/>
</dbReference>
<dbReference type="InterPro" id="IPR050313">
    <property type="entry name" value="Carb_Metab_HTH_regulators"/>
</dbReference>
<dbReference type="RefSeq" id="WP_158675097.1">
    <property type="nucleotide sequence ID" value="NZ_AP018437.1"/>
</dbReference>
<dbReference type="PROSITE" id="PS51000">
    <property type="entry name" value="HTH_DEOR_2"/>
    <property type="match status" value="1"/>
</dbReference>
<evidence type="ECO:0000256" key="3">
    <source>
        <dbReference type="ARBA" id="ARBA00023163"/>
    </source>
</evidence>
<keyword evidence="3" id="KW-0804">Transcription</keyword>
<name>A0A347ZUU2_9CHLR</name>
<evidence type="ECO:0000256" key="2">
    <source>
        <dbReference type="ARBA" id="ARBA00023125"/>
    </source>
</evidence>
<dbReference type="Gene3D" id="3.40.50.1360">
    <property type="match status" value="1"/>
</dbReference>
<dbReference type="GO" id="GO:0003700">
    <property type="term" value="F:DNA-binding transcription factor activity"/>
    <property type="evidence" value="ECO:0007669"/>
    <property type="project" value="InterPro"/>
</dbReference>
<dbReference type="AlphaFoldDB" id="A0A347ZUU2"/>
<dbReference type="InterPro" id="IPR036390">
    <property type="entry name" value="WH_DNA-bd_sf"/>
</dbReference>
<dbReference type="SUPFAM" id="SSF100950">
    <property type="entry name" value="NagB/RpiA/CoA transferase-like"/>
    <property type="match status" value="1"/>
</dbReference>
<reference evidence="5 6" key="1">
    <citation type="submission" date="2018-08" db="EMBL/GenBank/DDBJ databases">
        <title>Genomic Encyclopedia of Type Strains, Phase IV (KMG-IV): sequencing the most valuable type-strain genomes for metagenomic binning, comparative biology and taxonomic classification.</title>
        <authorList>
            <person name="Goeker M."/>
        </authorList>
    </citation>
    <scope>NUCLEOTIDE SEQUENCE [LARGE SCALE GENOMIC DNA]</scope>
    <source>
        <strain evidence="5 6">DSM 23923</strain>
    </source>
</reference>
<keyword evidence="1" id="KW-0805">Transcription regulation</keyword>
<evidence type="ECO:0000313" key="6">
    <source>
        <dbReference type="Proteomes" id="UP000256388"/>
    </source>
</evidence>
<dbReference type="OrthoDB" id="9797223at2"/>
<dbReference type="EMBL" id="QUMS01000001">
    <property type="protein sequence ID" value="REG10342.1"/>
    <property type="molecule type" value="Genomic_DNA"/>
</dbReference>
<evidence type="ECO:0000313" key="5">
    <source>
        <dbReference type="EMBL" id="REG10342.1"/>
    </source>
</evidence>